<accession>A0A8S5MR40</accession>
<proteinExistence type="predicted"/>
<organism evidence="1">
    <name type="scientific">Siphoviridae sp. ctfeV1</name>
    <dbReference type="NCBI Taxonomy" id="2826417"/>
    <lineage>
        <taxon>Viruses</taxon>
        <taxon>Duplodnaviria</taxon>
        <taxon>Heunggongvirae</taxon>
        <taxon>Uroviricota</taxon>
        <taxon>Caudoviricetes</taxon>
    </lineage>
</organism>
<sequence length="41" mass="4918">MRIIFGCNVDRYSEITPFVRLLEETQKVHVKVNNKTITFYN</sequence>
<dbReference type="EMBL" id="BK014966">
    <property type="protein sequence ID" value="DAD84785.1"/>
    <property type="molecule type" value="Genomic_DNA"/>
</dbReference>
<name>A0A8S5MR40_9CAUD</name>
<reference evidence="1" key="1">
    <citation type="journal article" date="2021" name="Proc. Natl. Acad. Sci. U.S.A.">
        <title>A Catalog of Tens of Thousands of Viruses from Human Metagenomes Reveals Hidden Associations with Chronic Diseases.</title>
        <authorList>
            <person name="Tisza M.J."/>
            <person name="Buck C.B."/>
        </authorList>
    </citation>
    <scope>NUCLEOTIDE SEQUENCE</scope>
    <source>
        <strain evidence="1">CtfeV1</strain>
    </source>
</reference>
<protein>
    <submittedName>
        <fullName evidence="1">Uncharacterized protein</fullName>
    </submittedName>
</protein>
<evidence type="ECO:0000313" key="1">
    <source>
        <dbReference type="EMBL" id="DAD84785.1"/>
    </source>
</evidence>